<dbReference type="EC" id="3.1.21.3" evidence="6"/>
<dbReference type="InterPro" id="IPR044946">
    <property type="entry name" value="Restrct_endonuc_typeI_TRD_sf"/>
</dbReference>
<evidence type="ECO:0000259" key="5">
    <source>
        <dbReference type="Pfam" id="PF01420"/>
    </source>
</evidence>
<dbReference type="GO" id="GO:0009307">
    <property type="term" value="P:DNA restriction-modification system"/>
    <property type="evidence" value="ECO:0007669"/>
    <property type="project" value="UniProtKB-KW"/>
</dbReference>
<evidence type="ECO:0000256" key="4">
    <source>
        <dbReference type="SAM" id="Coils"/>
    </source>
</evidence>
<dbReference type="GO" id="GO:0009035">
    <property type="term" value="F:type I site-specific deoxyribonuclease activity"/>
    <property type="evidence" value="ECO:0007669"/>
    <property type="project" value="UniProtKB-EC"/>
</dbReference>
<dbReference type="GO" id="GO:0003677">
    <property type="term" value="F:DNA binding"/>
    <property type="evidence" value="ECO:0007669"/>
    <property type="project" value="UniProtKB-KW"/>
</dbReference>
<keyword evidence="4" id="KW-0175">Coiled coil</keyword>
<feature type="coiled-coil region" evidence="4">
    <location>
        <begin position="166"/>
        <end position="193"/>
    </location>
</feature>
<dbReference type="CDD" id="cd17273">
    <property type="entry name" value="RMtype1_S_EcoJA69PI-TRD1-CR1_like"/>
    <property type="match status" value="1"/>
</dbReference>
<name>A0A7W8G7M4_9SPIR</name>
<evidence type="ECO:0000313" key="7">
    <source>
        <dbReference type="Proteomes" id="UP000518887"/>
    </source>
</evidence>
<dbReference type="Pfam" id="PF01420">
    <property type="entry name" value="Methylase_S"/>
    <property type="match status" value="2"/>
</dbReference>
<dbReference type="InterPro" id="IPR052021">
    <property type="entry name" value="Type-I_RS_S_subunit"/>
</dbReference>
<dbReference type="Gene3D" id="1.10.287.1120">
    <property type="entry name" value="Bipartite methylase S protein"/>
    <property type="match status" value="1"/>
</dbReference>
<dbReference type="PANTHER" id="PTHR30408:SF13">
    <property type="entry name" value="TYPE I RESTRICTION ENZYME HINDI SPECIFICITY SUBUNIT"/>
    <property type="match status" value="1"/>
</dbReference>
<reference evidence="6 7" key="1">
    <citation type="submission" date="2020-08" db="EMBL/GenBank/DDBJ databases">
        <title>Genomic Encyclopedia of Type Strains, Phase IV (KMG-IV): sequencing the most valuable type-strain genomes for metagenomic binning, comparative biology and taxonomic classification.</title>
        <authorList>
            <person name="Goeker M."/>
        </authorList>
    </citation>
    <scope>NUCLEOTIDE SEQUENCE [LARGE SCALE GENOMIC DNA]</scope>
    <source>
        <strain evidence="6 7">DSM 103462</strain>
    </source>
</reference>
<keyword evidence="2" id="KW-0680">Restriction system</keyword>
<dbReference type="InterPro" id="IPR000055">
    <property type="entry name" value="Restrct_endonuc_typeI_TRD"/>
</dbReference>
<dbReference type="Proteomes" id="UP000518887">
    <property type="component" value="Unassembled WGS sequence"/>
</dbReference>
<dbReference type="SUPFAM" id="SSF116734">
    <property type="entry name" value="DNA methylase specificity domain"/>
    <property type="match status" value="2"/>
</dbReference>
<evidence type="ECO:0000256" key="1">
    <source>
        <dbReference type="ARBA" id="ARBA00010923"/>
    </source>
</evidence>
<dbReference type="EMBL" id="JACHFQ010000002">
    <property type="protein sequence ID" value="MBB5225358.1"/>
    <property type="molecule type" value="Genomic_DNA"/>
</dbReference>
<accession>A0A7W8G7M4</accession>
<organism evidence="6 7">
    <name type="scientific">Treponema ruminis</name>
    <dbReference type="NCBI Taxonomy" id="744515"/>
    <lineage>
        <taxon>Bacteria</taxon>
        <taxon>Pseudomonadati</taxon>
        <taxon>Spirochaetota</taxon>
        <taxon>Spirochaetia</taxon>
        <taxon>Spirochaetales</taxon>
        <taxon>Treponemataceae</taxon>
        <taxon>Treponema</taxon>
    </lineage>
</organism>
<sequence length="409" mass="45833">METRTYTLKDISLNICDGVHNTVIDDENGDCLLLSAKNIQCGRIVFDENTDRKINRELCNKLKKRTKLSKNDIAITTVGANVGDLAIVGDGSENYEFQRSVGIIKANTKIADPIFLFYLLGTNSFNYYFHVIATGSAQPCLFLGTLNKIKVQLPPIPTQQKIASILSAYDNLIQNYKKQIEALQTAASELYKEWFVRFRFPGWQTTEFENGIPEGWKVERIGNVGEVIGGGTPSTENEEYWDGDIPWLSPVDLSDNTNVYVSRGSKNITELGLKKSSAKMMPKDTVLLSSRAPVGYVALAKNPICTNQGFKSVVCNTSVIQPIYLYYYFRMNKNYLQSIASGATFPELSGSMMKKIKVLLPPEKVQQQFSERANSFIAKAELLSEQITNLTQQRNLLLPRLMSGKLELK</sequence>
<dbReference type="RefSeq" id="WP_184657565.1">
    <property type="nucleotide sequence ID" value="NZ_CP031518.1"/>
</dbReference>
<dbReference type="Gene3D" id="3.90.220.20">
    <property type="entry name" value="DNA methylase specificity domains"/>
    <property type="match status" value="2"/>
</dbReference>
<proteinExistence type="inferred from homology"/>
<keyword evidence="7" id="KW-1185">Reference proteome</keyword>
<protein>
    <submittedName>
        <fullName evidence="6">Type I restriction enzyme S subunit</fullName>
        <ecNumber evidence="6">3.1.21.3</ecNumber>
    </submittedName>
</protein>
<feature type="domain" description="Type I restriction modification DNA specificity" evidence="5">
    <location>
        <begin position="55"/>
        <end position="182"/>
    </location>
</feature>
<keyword evidence="6" id="KW-0378">Hydrolase</keyword>
<feature type="domain" description="Type I restriction modification DNA specificity" evidence="5">
    <location>
        <begin position="213"/>
        <end position="390"/>
    </location>
</feature>
<comment type="similarity">
    <text evidence="1">Belongs to the type-I restriction system S methylase family.</text>
</comment>
<comment type="caution">
    <text evidence="6">The sequence shown here is derived from an EMBL/GenBank/DDBJ whole genome shotgun (WGS) entry which is preliminary data.</text>
</comment>
<evidence type="ECO:0000313" key="6">
    <source>
        <dbReference type="EMBL" id="MBB5225358.1"/>
    </source>
</evidence>
<evidence type="ECO:0000256" key="2">
    <source>
        <dbReference type="ARBA" id="ARBA00022747"/>
    </source>
</evidence>
<gene>
    <name evidence="6" type="ORF">HNP76_000702</name>
</gene>
<dbReference type="PANTHER" id="PTHR30408">
    <property type="entry name" value="TYPE-1 RESTRICTION ENZYME ECOKI SPECIFICITY PROTEIN"/>
    <property type="match status" value="1"/>
</dbReference>
<dbReference type="AlphaFoldDB" id="A0A7W8G7M4"/>
<evidence type="ECO:0000256" key="3">
    <source>
        <dbReference type="ARBA" id="ARBA00023125"/>
    </source>
</evidence>
<keyword evidence="3" id="KW-0238">DNA-binding</keyword>